<protein>
    <submittedName>
        <fullName evidence="1">Uncharacterized protein</fullName>
    </submittedName>
</protein>
<comment type="caution">
    <text evidence="1">The sequence shown here is derived from an EMBL/GenBank/DDBJ whole genome shotgun (WGS) entry which is preliminary data.</text>
</comment>
<dbReference type="EMBL" id="LAZR01007550">
    <property type="protein sequence ID" value="KKM84548.1"/>
    <property type="molecule type" value="Genomic_DNA"/>
</dbReference>
<accession>A0A0F9KS14</accession>
<evidence type="ECO:0000313" key="1">
    <source>
        <dbReference type="EMBL" id="KKM84548.1"/>
    </source>
</evidence>
<name>A0A0F9KS14_9ZZZZ</name>
<gene>
    <name evidence="1" type="ORF">LCGC14_1298030</name>
</gene>
<reference evidence="1" key="1">
    <citation type="journal article" date="2015" name="Nature">
        <title>Complex archaea that bridge the gap between prokaryotes and eukaryotes.</title>
        <authorList>
            <person name="Spang A."/>
            <person name="Saw J.H."/>
            <person name="Jorgensen S.L."/>
            <person name="Zaremba-Niedzwiedzka K."/>
            <person name="Martijn J."/>
            <person name="Lind A.E."/>
            <person name="van Eijk R."/>
            <person name="Schleper C."/>
            <person name="Guy L."/>
            <person name="Ettema T.J."/>
        </authorList>
    </citation>
    <scope>NUCLEOTIDE SEQUENCE</scope>
</reference>
<proteinExistence type="predicted"/>
<dbReference type="AlphaFoldDB" id="A0A0F9KS14"/>
<organism evidence="1">
    <name type="scientific">marine sediment metagenome</name>
    <dbReference type="NCBI Taxonomy" id="412755"/>
    <lineage>
        <taxon>unclassified sequences</taxon>
        <taxon>metagenomes</taxon>
        <taxon>ecological metagenomes</taxon>
    </lineage>
</organism>
<sequence>MEFLERNYKILEQRMIDQMEVSLTYGKNLIDNEVNAGVLNVIIKPIIKSFYKYWSEKEARIGTLEQIKITLDVAKELVSNGVNSKEKVDKIIDENFPIYLKNDQTDRVCKENHQNYKILKEITRKCFNSQVEESMLFLNVKKDDIKNYNELSVATFKTKEIAYQALIRQLDYNEQGIQIVNQDDSILKIPVGKKIILNVLKKGFDLTKKQLIEDLDIIFN</sequence>